<gene>
    <name evidence="1" type="ORF">JOC47_002120</name>
</gene>
<dbReference type="Pfam" id="PF01257">
    <property type="entry name" value="2Fe-2S_thioredx"/>
    <property type="match status" value="1"/>
</dbReference>
<keyword evidence="2" id="KW-1185">Reference proteome</keyword>
<dbReference type="AlphaFoldDB" id="A0A938XXT4"/>
<comment type="caution">
    <text evidence="1">The sequence shown here is derived from an EMBL/GenBank/DDBJ whole genome shotgun (WGS) entry which is preliminary data.</text>
</comment>
<dbReference type="InterPro" id="IPR036249">
    <property type="entry name" value="Thioredoxin-like_sf"/>
</dbReference>
<dbReference type="SUPFAM" id="SSF52833">
    <property type="entry name" value="Thioredoxin-like"/>
    <property type="match status" value="1"/>
</dbReference>
<evidence type="ECO:0000313" key="2">
    <source>
        <dbReference type="Proteomes" id="UP000774000"/>
    </source>
</evidence>
<protein>
    <submittedName>
        <fullName evidence="1">NADH:ubiquinone oxidoreductase subunit E</fullName>
    </submittedName>
</protein>
<dbReference type="Proteomes" id="UP000774000">
    <property type="component" value="Unassembled WGS sequence"/>
</dbReference>
<dbReference type="RefSeq" id="WP_204702014.1">
    <property type="nucleotide sequence ID" value="NZ_JAFBDQ010000010.1"/>
</dbReference>
<name>A0A938XXT4_9FIRM</name>
<organism evidence="1 2">
    <name type="scientific">Halanaerobacter jeridensis</name>
    <dbReference type="NCBI Taxonomy" id="706427"/>
    <lineage>
        <taxon>Bacteria</taxon>
        <taxon>Bacillati</taxon>
        <taxon>Bacillota</taxon>
        <taxon>Clostridia</taxon>
        <taxon>Halanaerobiales</taxon>
        <taxon>Halobacteroidaceae</taxon>
        <taxon>Halanaerobacter</taxon>
    </lineage>
</organism>
<evidence type="ECO:0000313" key="1">
    <source>
        <dbReference type="EMBL" id="MBM7557265.1"/>
    </source>
</evidence>
<dbReference type="CDD" id="cd02980">
    <property type="entry name" value="TRX_Fd_family"/>
    <property type="match status" value="1"/>
</dbReference>
<accession>A0A938XXT4</accession>
<proteinExistence type="predicted"/>
<dbReference type="EMBL" id="JAFBDQ010000010">
    <property type="protein sequence ID" value="MBM7557265.1"/>
    <property type="molecule type" value="Genomic_DNA"/>
</dbReference>
<dbReference type="Gene3D" id="3.40.30.10">
    <property type="entry name" value="Glutaredoxin"/>
    <property type="match status" value="1"/>
</dbReference>
<sequence length="81" mass="9105">MRKITVCVGSSCHLKGAPRIVEKLKRLLKKNHLEAEIELGASFCCGQCTEGVIVEFDNQIVKNVSPNNIEEIFYQQLKGEQ</sequence>
<reference evidence="1" key="1">
    <citation type="submission" date="2021-01" db="EMBL/GenBank/DDBJ databases">
        <title>Genomic Encyclopedia of Type Strains, Phase IV (KMG-IV): sequencing the most valuable type-strain genomes for metagenomic binning, comparative biology and taxonomic classification.</title>
        <authorList>
            <person name="Goeker M."/>
        </authorList>
    </citation>
    <scope>NUCLEOTIDE SEQUENCE</scope>
    <source>
        <strain evidence="1">DSM 23230</strain>
    </source>
</reference>